<evidence type="ECO:0000259" key="5">
    <source>
        <dbReference type="PROSITE" id="PS50109"/>
    </source>
</evidence>
<dbReference type="PROSITE" id="PS50110">
    <property type="entry name" value="RESPONSE_REGULATORY"/>
    <property type="match status" value="1"/>
</dbReference>
<accession>A0AAP2CFX4</accession>
<evidence type="ECO:0000256" key="4">
    <source>
        <dbReference type="PROSITE-ProRule" id="PRU00169"/>
    </source>
</evidence>
<keyword evidence="8" id="KW-1185">Reference proteome</keyword>
<dbReference type="AlphaFoldDB" id="A0AAP2CFX4"/>
<dbReference type="InterPro" id="IPR003661">
    <property type="entry name" value="HisK_dim/P_dom"/>
</dbReference>
<dbReference type="GO" id="GO:0000155">
    <property type="term" value="F:phosphorelay sensor kinase activity"/>
    <property type="evidence" value="ECO:0007669"/>
    <property type="project" value="InterPro"/>
</dbReference>
<dbReference type="InterPro" id="IPR036097">
    <property type="entry name" value="HisK_dim/P_sf"/>
</dbReference>
<evidence type="ECO:0000313" key="7">
    <source>
        <dbReference type="EMBL" id="MBS9523878.1"/>
    </source>
</evidence>
<comment type="caution">
    <text evidence="7">The sequence shown here is derived from an EMBL/GenBank/DDBJ whole genome shotgun (WGS) entry which is preliminary data.</text>
</comment>
<feature type="modified residue" description="4-aspartylphosphate" evidence="4">
    <location>
        <position position="433"/>
    </location>
</feature>
<feature type="domain" description="Response regulatory" evidence="6">
    <location>
        <begin position="384"/>
        <end position="499"/>
    </location>
</feature>
<dbReference type="Pfam" id="PF02518">
    <property type="entry name" value="HATPase_c"/>
    <property type="match status" value="1"/>
</dbReference>
<sequence length="500" mass="56179">MRIKLSQSPYFQLVENLLEMAGIQLEAECVILSVLCKNLVKEQVIVPQNSAVLQNSEGYKVASISDYFLEDDFENCIQEGLFSDSGELLGHMFIINPAIEFGEDYNSTVAIIKTQLIETVHLIISNHELVYRNEQNKSLKLISKVSHEIRTPLHALFGNTRVLLDSGLNSEQQEVAENILKSEKLLMNLVNEVLDFSEVKSEDFSLVCKPTYISELLEDVKALYSPIAKEKGLHIEIEASDVELAVLADSMRLSQVLGNLINNSIKFTDSGKVTLRANRISHNTYQFEVEDTGKGIPEAFQNSMFEEYTQAEEDSEFGTGLGLAICKTLVNNHGGDIYVKSPVSNGSESIKRGTVIWFTIEAEVSRKADEKEKTNISHNFANKNILLVDDDELIQTLSTHMLAKEGVETYLATSGLEALDMVRNHHIDAVFLDVELGEMNGFETCQNLKELLGEHTPIVMFSSHRDDKTKERAYEAGFTHFLTKPFNSRTLQKTLRDLDK</sequence>
<evidence type="ECO:0000259" key="6">
    <source>
        <dbReference type="PROSITE" id="PS50110"/>
    </source>
</evidence>
<dbReference type="Gene3D" id="1.10.287.130">
    <property type="match status" value="1"/>
</dbReference>
<keyword evidence="3 4" id="KW-0597">Phosphoprotein</keyword>
<dbReference type="PROSITE" id="PS50109">
    <property type="entry name" value="HIS_KIN"/>
    <property type="match status" value="1"/>
</dbReference>
<dbReference type="InterPro" id="IPR004358">
    <property type="entry name" value="Sig_transdc_His_kin-like_C"/>
</dbReference>
<reference evidence="7 8" key="1">
    <citation type="submission" date="2021-05" db="EMBL/GenBank/DDBJ databases">
        <authorList>
            <person name="Zhang Z.D."/>
            <person name="Osman G."/>
        </authorList>
    </citation>
    <scope>NUCLEOTIDE SEQUENCE [LARGE SCALE GENOMIC DNA]</scope>
    <source>
        <strain evidence="7 8">KCTC 32217</strain>
    </source>
</reference>
<dbReference type="SUPFAM" id="SSF47384">
    <property type="entry name" value="Homodimeric domain of signal transducing histidine kinase"/>
    <property type="match status" value="1"/>
</dbReference>
<dbReference type="InterPro" id="IPR036890">
    <property type="entry name" value="HATPase_C_sf"/>
</dbReference>
<name>A0AAP2CFX4_9BACT</name>
<dbReference type="Proteomes" id="UP001319104">
    <property type="component" value="Unassembled WGS sequence"/>
</dbReference>
<dbReference type="SMART" id="SM00448">
    <property type="entry name" value="REC"/>
    <property type="match status" value="1"/>
</dbReference>
<dbReference type="CDD" id="cd17546">
    <property type="entry name" value="REC_hyHK_CKI1_RcsC-like"/>
    <property type="match status" value="1"/>
</dbReference>
<evidence type="ECO:0000256" key="1">
    <source>
        <dbReference type="ARBA" id="ARBA00000085"/>
    </source>
</evidence>
<proteinExistence type="predicted"/>
<feature type="domain" description="Histidine kinase" evidence="5">
    <location>
        <begin position="144"/>
        <end position="364"/>
    </location>
</feature>
<gene>
    <name evidence="7" type="ORF">KI659_07605</name>
</gene>
<dbReference type="EC" id="2.7.13.3" evidence="2"/>
<dbReference type="InterPro" id="IPR005467">
    <property type="entry name" value="His_kinase_dom"/>
</dbReference>
<dbReference type="SMART" id="SM00388">
    <property type="entry name" value="HisKA"/>
    <property type="match status" value="1"/>
</dbReference>
<dbReference type="EMBL" id="JAHCMY010000003">
    <property type="protein sequence ID" value="MBS9523878.1"/>
    <property type="molecule type" value="Genomic_DNA"/>
</dbReference>
<dbReference type="SUPFAM" id="SSF52172">
    <property type="entry name" value="CheY-like"/>
    <property type="match status" value="1"/>
</dbReference>
<protein>
    <recommendedName>
        <fullName evidence="2">histidine kinase</fullName>
        <ecNumber evidence="2">2.7.13.3</ecNumber>
    </recommendedName>
</protein>
<dbReference type="SUPFAM" id="SSF55874">
    <property type="entry name" value="ATPase domain of HSP90 chaperone/DNA topoisomerase II/histidine kinase"/>
    <property type="match status" value="1"/>
</dbReference>
<dbReference type="CDD" id="cd00082">
    <property type="entry name" value="HisKA"/>
    <property type="match status" value="1"/>
</dbReference>
<evidence type="ECO:0000256" key="2">
    <source>
        <dbReference type="ARBA" id="ARBA00012438"/>
    </source>
</evidence>
<dbReference type="Gene3D" id="3.40.50.2300">
    <property type="match status" value="1"/>
</dbReference>
<dbReference type="PANTHER" id="PTHR43719">
    <property type="entry name" value="TWO-COMPONENT HISTIDINE KINASE"/>
    <property type="match status" value="1"/>
</dbReference>
<dbReference type="InterPro" id="IPR050956">
    <property type="entry name" value="2C_system_His_kinase"/>
</dbReference>
<dbReference type="InterPro" id="IPR001789">
    <property type="entry name" value="Sig_transdc_resp-reg_receiver"/>
</dbReference>
<dbReference type="PRINTS" id="PR00344">
    <property type="entry name" value="BCTRLSENSOR"/>
</dbReference>
<comment type="catalytic activity">
    <reaction evidence="1">
        <text>ATP + protein L-histidine = ADP + protein N-phospho-L-histidine.</text>
        <dbReference type="EC" id="2.7.13.3"/>
    </reaction>
</comment>
<dbReference type="InterPro" id="IPR003594">
    <property type="entry name" value="HATPase_dom"/>
</dbReference>
<dbReference type="Gene3D" id="3.30.565.10">
    <property type="entry name" value="Histidine kinase-like ATPase, C-terminal domain"/>
    <property type="match status" value="1"/>
</dbReference>
<dbReference type="Pfam" id="PF00072">
    <property type="entry name" value="Response_reg"/>
    <property type="match status" value="1"/>
</dbReference>
<evidence type="ECO:0000256" key="3">
    <source>
        <dbReference type="ARBA" id="ARBA00022553"/>
    </source>
</evidence>
<dbReference type="SMART" id="SM00387">
    <property type="entry name" value="HATPase_c"/>
    <property type="match status" value="1"/>
</dbReference>
<dbReference type="PANTHER" id="PTHR43719:SF28">
    <property type="entry name" value="PEROXIDE STRESS-ACTIVATED HISTIDINE KINASE MAK1-RELATED"/>
    <property type="match status" value="1"/>
</dbReference>
<organism evidence="7 8">
    <name type="scientific">Litoribacter ruber</name>
    <dbReference type="NCBI Taxonomy" id="702568"/>
    <lineage>
        <taxon>Bacteria</taxon>
        <taxon>Pseudomonadati</taxon>
        <taxon>Bacteroidota</taxon>
        <taxon>Cytophagia</taxon>
        <taxon>Cytophagales</taxon>
        <taxon>Cyclobacteriaceae</taxon>
        <taxon>Litoribacter</taxon>
    </lineage>
</organism>
<dbReference type="RefSeq" id="WP_213944754.1">
    <property type="nucleotide sequence ID" value="NZ_JAHCMY010000003.1"/>
</dbReference>
<dbReference type="Pfam" id="PF00512">
    <property type="entry name" value="HisKA"/>
    <property type="match status" value="1"/>
</dbReference>
<dbReference type="InterPro" id="IPR011006">
    <property type="entry name" value="CheY-like_superfamily"/>
</dbReference>
<evidence type="ECO:0000313" key="8">
    <source>
        <dbReference type="Proteomes" id="UP001319104"/>
    </source>
</evidence>